<accession>A0ABX0YZM6</accession>
<organism evidence="2 3">
    <name type="scientific">Streptomyces thermoviolaceus subsp. thermoviolaceus</name>
    <dbReference type="NCBI Taxonomy" id="66860"/>
    <lineage>
        <taxon>Bacteria</taxon>
        <taxon>Bacillati</taxon>
        <taxon>Actinomycetota</taxon>
        <taxon>Actinomycetes</taxon>
        <taxon>Kitasatosporales</taxon>
        <taxon>Streptomycetaceae</taxon>
        <taxon>Streptomyces</taxon>
    </lineage>
</organism>
<gene>
    <name evidence="2" type="ORF">HCJ95_20530</name>
</gene>
<dbReference type="Proteomes" id="UP000635996">
    <property type="component" value="Unassembled WGS sequence"/>
</dbReference>
<proteinExistence type="predicted"/>
<evidence type="ECO:0000313" key="3">
    <source>
        <dbReference type="Proteomes" id="UP000635996"/>
    </source>
</evidence>
<name>A0ABX0YZM6_STRTL</name>
<feature type="transmembrane region" description="Helical" evidence="1">
    <location>
        <begin position="142"/>
        <end position="162"/>
    </location>
</feature>
<sequence length="757" mass="80435">MGNPVVALLQAALLSVTVAGYSLAVTLPRMLAAGARGVWRVFGAAPAARAPGGEPARPVYAVVTAPRDLASAWRETLAEQSRLLEEPERFLIGRLRRANGATDRRDGLGPAGVVLYPVLVASLVVVILVTAALCLVPVLSALLVWGLGCAVWVPWWALWATVARVEQALFRRPAPCPYPDCGRTVRRPVVLCPSCGARHRRLLPGRHGALVHRCRCGARLPAVGRPRHGTVCCPSCSRAVPAGYDRARVVVVAGGADGVREAVHRRVLTALGAPDDAQPPLVRGTDRPLLLFAPPHDAYDSQEAVGRLDVLRHADGLLLVVGDPAVHHADVRAVQRVLNALAALPARRRPRRAALLYPSAPPGEDSAVRRRLAQDGGGHLLRAVEASGARVRCVGGADDAAGLAGTVRWLAGADRGPAPDGHLTAPVPAREPGRPAGWRHRLGRGVLLSVHAGGALVLPMLLVALEARVLPPHALFGAAGAYDAWRHPLTATVHQVDILATTTRDWPRLTASHSAPGHPPSSVLPGHDGYWSVEGAPGPDNWLRIDLGLPLPLSEVSYDFVPDSVPAPHGSLLWSPGSLTAQRGSRVYHPPVSPEERTRRVGDGFFPEAYGWDVPIPDSAGPLDALRIGLGGFATDTAYEEQLRLREVHVRWTTSDALRLHPEDRGRLRVENTTGRDLALDVQPLTLPEGVRAGLVDPPPRVLPARSSTVIRWRLTGVPSTGRVPVAYAVAASEDGHTVTARCLGLVDGAGRTQSLC</sequence>
<comment type="caution">
    <text evidence="2">The sequence shown here is derived from an EMBL/GenBank/DDBJ whole genome shotgun (WGS) entry which is preliminary data.</text>
</comment>
<keyword evidence="1" id="KW-0812">Transmembrane</keyword>
<reference evidence="2 3" key="1">
    <citation type="submission" date="2020-03" db="EMBL/GenBank/DDBJ databases">
        <title>WGS of actinomycetes isolated from Thailand.</title>
        <authorList>
            <person name="Thawai C."/>
        </authorList>
    </citation>
    <scope>NUCLEOTIDE SEQUENCE [LARGE SCALE GENOMIC DNA]</scope>
    <source>
        <strain evidence="2 3">NBRC 13905</strain>
    </source>
</reference>
<evidence type="ECO:0000256" key="1">
    <source>
        <dbReference type="SAM" id="Phobius"/>
    </source>
</evidence>
<keyword evidence="1" id="KW-1133">Transmembrane helix</keyword>
<keyword evidence="1" id="KW-0472">Membrane</keyword>
<evidence type="ECO:0000313" key="2">
    <source>
        <dbReference type="EMBL" id="NJP16594.1"/>
    </source>
</evidence>
<protein>
    <submittedName>
        <fullName evidence="2">Uncharacterized protein</fullName>
    </submittedName>
</protein>
<keyword evidence="3" id="KW-1185">Reference proteome</keyword>
<dbReference type="EMBL" id="JAATEL010000024">
    <property type="protein sequence ID" value="NJP16594.1"/>
    <property type="molecule type" value="Genomic_DNA"/>
</dbReference>
<feature type="transmembrane region" description="Helical" evidence="1">
    <location>
        <begin position="114"/>
        <end position="135"/>
    </location>
</feature>
<dbReference type="RefSeq" id="WP_125497300.1">
    <property type="nucleotide sequence ID" value="NZ_BMVZ01000001.1"/>
</dbReference>